<accession>A0A0F7JTU7</accession>
<evidence type="ECO:0000256" key="4">
    <source>
        <dbReference type="ARBA" id="ARBA00022475"/>
    </source>
</evidence>
<reference evidence="9 10" key="1">
    <citation type="journal article" date="2015" name="Genome Announc.">
        <title>Complete Genome Sequence of Sedimenticola thiotaurini Strain SIP-G1, a Polyphosphate- and Polyhydroxyalkanoate-Accumulating Sulfur-Oxidizing Gammaproteobacterium Isolated from Salt Marsh Sediments.</title>
        <authorList>
            <person name="Flood B.E."/>
            <person name="Jones D.S."/>
            <person name="Bailey J.V."/>
        </authorList>
    </citation>
    <scope>NUCLEOTIDE SEQUENCE [LARGE SCALE GENOMIC DNA]</scope>
    <source>
        <strain evidence="9 10">SIP-G1</strain>
    </source>
</reference>
<organism evidence="9 10">
    <name type="scientific">Sedimenticola thiotaurini</name>
    <dbReference type="NCBI Taxonomy" id="1543721"/>
    <lineage>
        <taxon>Bacteria</taxon>
        <taxon>Pseudomonadati</taxon>
        <taxon>Pseudomonadota</taxon>
        <taxon>Gammaproteobacteria</taxon>
        <taxon>Chromatiales</taxon>
        <taxon>Sedimenticolaceae</taxon>
        <taxon>Sedimenticola</taxon>
    </lineage>
</organism>
<sequence length="294" mass="31673">MQQIFSIIFPIFAIVLVGYLYGRRHAPDMAAANQINLDIFVPALIFHVLSQKSFALGTYQELAIAGLVVVLGSGLLAWVVARLLNYQAKTFVPPMMFSNSGNMGLPLALFAFGEAALPAAVVLFIVENTLHFSVGMKMLDHRTSLVGILRIPMVLATVVGIAFSLTGWVLPQVLSVSIEMVGQVAIPLMLFSLGVRLTGVDLKDWRIGVIGALICPASGLVMLLLMSPFLDLPALQYGQLLLFSVLPPAVLNFMVAEKYNQEPRKVASIVMLGNLGSLLVIPLALAYILAQNGV</sequence>
<feature type="transmembrane region" description="Helical" evidence="8">
    <location>
        <begin position="236"/>
        <end position="255"/>
    </location>
</feature>
<feature type="transmembrane region" description="Helical" evidence="8">
    <location>
        <begin position="104"/>
        <end position="126"/>
    </location>
</feature>
<feature type="transmembrane region" description="Helical" evidence="8">
    <location>
        <begin position="147"/>
        <end position="170"/>
    </location>
</feature>
<feature type="transmembrane region" description="Helical" evidence="8">
    <location>
        <begin position="267"/>
        <end position="290"/>
    </location>
</feature>
<evidence type="ECO:0000256" key="1">
    <source>
        <dbReference type="ARBA" id="ARBA00004651"/>
    </source>
</evidence>
<dbReference type="GO" id="GO:0055085">
    <property type="term" value="P:transmembrane transport"/>
    <property type="evidence" value="ECO:0007669"/>
    <property type="project" value="InterPro"/>
</dbReference>
<dbReference type="Gene3D" id="1.20.1530.20">
    <property type="match status" value="1"/>
</dbReference>
<dbReference type="PANTHER" id="PTHR36838:SF1">
    <property type="entry name" value="SLR1864 PROTEIN"/>
    <property type="match status" value="1"/>
</dbReference>
<keyword evidence="6 8" id="KW-1133">Transmembrane helix</keyword>
<feature type="transmembrane region" description="Helical" evidence="8">
    <location>
        <begin position="176"/>
        <end position="195"/>
    </location>
</feature>
<feature type="transmembrane region" description="Helical" evidence="8">
    <location>
        <begin position="62"/>
        <end position="84"/>
    </location>
</feature>
<keyword evidence="10" id="KW-1185">Reference proteome</keyword>
<dbReference type="PATRIC" id="fig|1543721.4.peg.1236"/>
<dbReference type="InterPro" id="IPR038770">
    <property type="entry name" value="Na+/solute_symporter_sf"/>
</dbReference>
<evidence type="ECO:0000313" key="9">
    <source>
        <dbReference type="EMBL" id="AKH19971.1"/>
    </source>
</evidence>
<dbReference type="GO" id="GO:0005886">
    <property type="term" value="C:plasma membrane"/>
    <property type="evidence" value="ECO:0007669"/>
    <property type="project" value="UniProtKB-SubCell"/>
</dbReference>
<comment type="similarity">
    <text evidence="2">Belongs to the auxin efflux carrier (TC 2.A.69) family.</text>
</comment>
<dbReference type="Pfam" id="PF03547">
    <property type="entry name" value="Mem_trans"/>
    <property type="match status" value="2"/>
</dbReference>
<protein>
    <submittedName>
        <fullName evidence="9">Transporter</fullName>
    </submittedName>
</protein>
<evidence type="ECO:0000313" key="10">
    <source>
        <dbReference type="Proteomes" id="UP000034410"/>
    </source>
</evidence>
<name>A0A0F7JTU7_9GAMM</name>
<dbReference type="EMBL" id="CP011412">
    <property type="protein sequence ID" value="AKH19971.1"/>
    <property type="molecule type" value="Genomic_DNA"/>
</dbReference>
<feature type="transmembrane region" description="Helical" evidence="8">
    <location>
        <begin position="5"/>
        <end position="22"/>
    </location>
</feature>
<dbReference type="KEGG" id="seds:AAY24_05975"/>
<evidence type="ECO:0000256" key="5">
    <source>
        <dbReference type="ARBA" id="ARBA00022692"/>
    </source>
</evidence>
<evidence type="ECO:0000256" key="7">
    <source>
        <dbReference type="ARBA" id="ARBA00023136"/>
    </source>
</evidence>
<dbReference type="InterPro" id="IPR004776">
    <property type="entry name" value="Mem_transp_PIN-like"/>
</dbReference>
<keyword evidence="4" id="KW-1003">Cell membrane</keyword>
<gene>
    <name evidence="9" type="ORF">AAY24_05975</name>
</gene>
<evidence type="ECO:0000256" key="2">
    <source>
        <dbReference type="ARBA" id="ARBA00010145"/>
    </source>
</evidence>
<evidence type="ECO:0000256" key="8">
    <source>
        <dbReference type="SAM" id="Phobius"/>
    </source>
</evidence>
<dbReference type="OrthoDB" id="3238001at2"/>
<keyword evidence="5 8" id="KW-0812">Transmembrane</keyword>
<dbReference type="RefSeq" id="WP_046858906.1">
    <property type="nucleotide sequence ID" value="NZ_CP011412.1"/>
</dbReference>
<keyword evidence="3" id="KW-0813">Transport</keyword>
<comment type="subcellular location">
    <subcellularLocation>
        <location evidence="1">Cell membrane</location>
        <topology evidence="1">Multi-pass membrane protein</topology>
    </subcellularLocation>
</comment>
<evidence type="ECO:0000256" key="3">
    <source>
        <dbReference type="ARBA" id="ARBA00022448"/>
    </source>
</evidence>
<dbReference type="AlphaFoldDB" id="A0A0F7JTU7"/>
<dbReference type="Proteomes" id="UP000034410">
    <property type="component" value="Chromosome"/>
</dbReference>
<evidence type="ECO:0000256" key="6">
    <source>
        <dbReference type="ARBA" id="ARBA00022989"/>
    </source>
</evidence>
<dbReference type="PANTHER" id="PTHR36838">
    <property type="entry name" value="AUXIN EFFLUX CARRIER FAMILY PROTEIN"/>
    <property type="match status" value="1"/>
</dbReference>
<keyword evidence="7 8" id="KW-0472">Membrane</keyword>
<proteinExistence type="inferred from homology"/>
<feature type="transmembrane region" description="Helical" evidence="8">
    <location>
        <begin position="207"/>
        <end position="230"/>
    </location>
</feature>